<name>A0A934K6Q3_9BACT</name>
<organism evidence="6 7">
    <name type="scientific">Candidatus Nephthysia bennettiae</name>
    <dbReference type="NCBI Taxonomy" id="3127016"/>
    <lineage>
        <taxon>Bacteria</taxon>
        <taxon>Bacillati</taxon>
        <taxon>Candidatus Dormiibacterota</taxon>
        <taxon>Candidatus Dormibacteria</taxon>
        <taxon>Candidatus Dormibacterales</taxon>
        <taxon>Candidatus Dormibacteraceae</taxon>
        <taxon>Candidatus Nephthysia</taxon>
    </lineage>
</organism>
<keyword evidence="7" id="KW-1185">Reference proteome</keyword>
<gene>
    <name evidence="6" type="ORF">JF922_00820</name>
</gene>
<evidence type="ECO:0000313" key="7">
    <source>
        <dbReference type="Proteomes" id="UP000612893"/>
    </source>
</evidence>
<evidence type="ECO:0000259" key="5">
    <source>
        <dbReference type="Pfam" id="PF04542"/>
    </source>
</evidence>
<dbReference type="GO" id="GO:0016987">
    <property type="term" value="F:sigma factor activity"/>
    <property type="evidence" value="ECO:0007669"/>
    <property type="project" value="UniProtKB-KW"/>
</dbReference>
<dbReference type="Proteomes" id="UP000612893">
    <property type="component" value="Unassembled WGS sequence"/>
</dbReference>
<proteinExistence type="predicted"/>
<dbReference type="PANTHER" id="PTHR43133">
    <property type="entry name" value="RNA POLYMERASE ECF-TYPE SIGMA FACTO"/>
    <property type="match status" value="1"/>
</dbReference>
<comment type="caution">
    <text evidence="6">The sequence shown here is derived from an EMBL/GenBank/DDBJ whole genome shotgun (WGS) entry which is preliminary data.</text>
</comment>
<dbReference type="InterPro" id="IPR007627">
    <property type="entry name" value="RNA_pol_sigma70_r2"/>
</dbReference>
<sequence>MEAKAGDVAAFETLLRPAILPGFRLAYAILHDRTEAEDAVQEACLSAWRKIHQLSPDTESLAPWFLAIVSNRCRWCGVAAGGL</sequence>
<keyword evidence="2" id="KW-0731">Sigma factor</keyword>
<accession>A0A934K6Q3</accession>
<dbReference type="GO" id="GO:0006352">
    <property type="term" value="P:DNA-templated transcription initiation"/>
    <property type="evidence" value="ECO:0007669"/>
    <property type="project" value="InterPro"/>
</dbReference>
<dbReference type="AlphaFoldDB" id="A0A934K6Q3"/>
<dbReference type="SUPFAM" id="SSF88946">
    <property type="entry name" value="Sigma2 domain of RNA polymerase sigma factors"/>
    <property type="match status" value="1"/>
</dbReference>
<dbReference type="Gene3D" id="1.10.1740.10">
    <property type="match status" value="1"/>
</dbReference>
<evidence type="ECO:0000256" key="4">
    <source>
        <dbReference type="ARBA" id="ARBA00023163"/>
    </source>
</evidence>
<keyword evidence="1" id="KW-0805">Transcription regulation</keyword>
<dbReference type="InterPro" id="IPR013325">
    <property type="entry name" value="RNA_pol_sigma_r2"/>
</dbReference>
<evidence type="ECO:0000256" key="1">
    <source>
        <dbReference type="ARBA" id="ARBA00023015"/>
    </source>
</evidence>
<evidence type="ECO:0000256" key="3">
    <source>
        <dbReference type="ARBA" id="ARBA00023125"/>
    </source>
</evidence>
<evidence type="ECO:0000313" key="6">
    <source>
        <dbReference type="EMBL" id="MBJ7596618.1"/>
    </source>
</evidence>
<feature type="domain" description="RNA polymerase sigma-70 region 2" evidence="5">
    <location>
        <begin position="23"/>
        <end position="73"/>
    </location>
</feature>
<keyword evidence="3" id="KW-0238">DNA-binding</keyword>
<dbReference type="RefSeq" id="WP_338198448.1">
    <property type="nucleotide sequence ID" value="NZ_JAEKNR010000013.1"/>
</dbReference>
<dbReference type="EMBL" id="JAEKNR010000013">
    <property type="protein sequence ID" value="MBJ7596618.1"/>
    <property type="molecule type" value="Genomic_DNA"/>
</dbReference>
<dbReference type="InterPro" id="IPR039425">
    <property type="entry name" value="RNA_pol_sigma-70-like"/>
</dbReference>
<evidence type="ECO:0000256" key="2">
    <source>
        <dbReference type="ARBA" id="ARBA00023082"/>
    </source>
</evidence>
<dbReference type="PANTHER" id="PTHR43133:SF8">
    <property type="entry name" value="RNA POLYMERASE SIGMA FACTOR HI_1459-RELATED"/>
    <property type="match status" value="1"/>
</dbReference>
<keyword evidence="4" id="KW-0804">Transcription</keyword>
<reference evidence="6" key="1">
    <citation type="submission" date="2020-10" db="EMBL/GenBank/DDBJ databases">
        <title>Ca. Dormibacterota MAGs.</title>
        <authorList>
            <person name="Montgomery K."/>
        </authorList>
    </citation>
    <scope>NUCLEOTIDE SEQUENCE [LARGE SCALE GENOMIC DNA]</scope>
    <source>
        <strain evidence="6">SC8812_S17_10</strain>
    </source>
</reference>
<dbReference type="Pfam" id="PF04542">
    <property type="entry name" value="Sigma70_r2"/>
    <property type="match status" value="1"/>
</dbReference>
<protein>
    <submittedName>
        <fullName evidence="6">RNA polymerase sigma factor</fullName>
    </submittedName>
</protein>
<dbReference type="GO" id="GO:0003677">
    <property type="term" value="F:DNA binding"/>
    <property type="evidence" value="ECO:0007669"/>
    <property type="project" value="UniProtKB-KW"/>
</dbReference>